<keyword evidence="1" id="KW-0732">Signal</keyword>
<feature type="signal peptide" evidence="1">
    <location>
        <begin position="1"/>
        <end position="19"/>
    </location>
</feature>
<dbReference type="OrthoDB" id="4589349at2759"/>
<dbReference type="AlphaFoldDB" id="A0A175W4B8"/>
<feature type="chain" id="PRO_5008043616" evidence="1">
    <location>
        <begin position="20"/>
        <end position="187"/>
    </location>
</feature>
<evidence type="ECO:0000313" key="3">
    <source>
        <dbReference type="Proteomes" id="UP000078237"/>
    </source>
</evidence>
<dbReference type="VEuPathDB" id="FungiDB:MMYC01_205883"/>
<protein>
    <submittedName>
        <fullName evidence="2">Uncharacterized protein</fullName>
    </submittedName>
</protein>
<reference evidence="2 3" key="1">
    <citation type="journal article" date="2016" name="Genome Announc.">
        <title>Genome Sequence of Madurella mycetomatis mm55, Isolated from a Human Mycetoma Case in Sudan.</title>
        <authorList>
            <person name="Smit S."/>
            <person name="Derks M.F."/>
            <person name="Bervoets S."/>
            <person name="Fahal A."/>
            <person name="van Leeuwen W."/>
            <person name="van Belkum A."/>
            <person name="van de Sande W.W."/>
        </authorList>
    </citation>
    <scope>NUCLEOTIDE SEQUENCE [LARGE SCALE GENOMIC DNA]</scope>
    <source>
        <strain evidence="3">mm55</strain>
    </source>
</reference>
<sequence length="187" mass="20237">MLYRTTILASAFLANLVLGLEAPIPGYGVEEIQWEVQAFPDGPMMNITGTLEHVYSELTKINPNYDEFVSSLEAERAVDARSVEKRFGPVCGSAGYGWEYAIKNDIQEGISYLRGVSGQPSMGPGPGNCGRVSCSYDSAIWWCNDNTDTFSLPGFYTIADCAQVLSDACAYPIGNGFEGVVGQNFVS</sequence>
<accession>A0A175W4B8</accession>
<evidence type="ECO:0000313" key="2">
    <source>
        <dbReference type="EMBL" id="KXX78412.1"/>
    </source>
</evidence>
<evidence type="ECO:0000256" key="1">
    <source>
        <dbReference type="SAM" id="SignalP"/>
    </source>
</evidence>
<comment type="caution">
    <text evidence="2">The sequence shown here is derived from an EMBL/GenBank/DDBJ whole genome shotgun (WGS) entry which is preliminary data.</text>
</comment>
<dbReference type="PANTHER" id="PTHR35605:SF1">
    <property type="entry name" value="ECP2 EFFECTOR PROTEIN DOMAIN-CONTAINING PROTEIN-RELATED"/>
    <property type="match status" value="1"/>
</dbReference>
<dbReference type="EMBL" id="LCTW02000121">
    <property type="protein sequence ID" value="KXX78412.1"/>
    <property type="molecule type" value="Genomic_DNA"/>
</dbReference>
<name>A0A175W4B8_9PEZI</name>
<gene>
    <name evidence="2" type="ORF">MMYC01_205883</name>
</gene>
<keyword evidence="3" id="KW-1185">Reference proteome</keyword>
<dbReference type="STRING" id="100816.A0A175W4B8"/>
<dbReference type="PANTHER" id="PTHR35605">
    <property type="entry name" value="ECP2 EFFECTOR PROTEIN DOMAIN-CONTAINING PROTEIN-RELATED"/>
    <property type="match status" value="1"/>
</dbReference>
<proteinExistence type="predicted"/>
<organism evidence="2 3">
    <name type="scientific">Madurella mycetomatis</name>
    <dbReference type="NCBI Taxonomy" id="100816"/>
    <lineage>
        <taxon>Eukaryota</taxon>
        <taxon>Fungi</taxon>
        <taxon>Dikarya</taxon>
        <taxon>Ascomycota</taxon>
        <taxon>Pezizomycotina</taxon>
        <taxon>Sordariomycetes</taxon>
        <taxon>Sordariomycetidae</taxon>
        <taxon>Sordariales</taxon>
        <taxon>Sordariales incertae sedis</taxon>
        <taxon>Madurella</taxon>
    </lineage>
</organism>
<dbReference type="Proteomes" id="UP000078237">
    <property type="component" value="Unassembled WGS sequence"/>
</dbReference>